<dbReference type="EMBL" id="CDMY01000258">
    <property type="protein sequence ID" value="CEL97877.1"/>
    <property type="molecule type" value="Genomic_DNA"/>
</dbReference>
<keyword evidence="5" id="KW-1185">Reference proteome</keyword>
<dbReference type="OMA" id="AAECKQN"/>
<reference evidence="4 5" key="1">
    <citation type="submission" date="2014-11" db="EMBL/GenBank/DDBJ databases">
        <authorList>
            <person name="Zhu J."/>
            <person name="Qi W."/>
            <person name="Song R."/>
        </authorList>
    </citation>
    <scope>NUCLEOTIDE SEQUENCE [LARGE SCALE GENOMIC DNA]</scope>
</reference>
<feature type="region of interest" description="Disordered" evidence="3">
    <location>
        <begin position="296"/>
        <end position="369"/>
    </location>
</feature>
<feature type="compositionally biased region" description="Basic and acidic residues" evidence="3">
    <location>
        <begin position="97"/>
        <end position="109"/>
    </location>
</feature>
<proteinExistence type="inferred from homology"/>
<feature type="compositionally biased region" description="Basic residues" evidence="3">
    <location>
        <begin position="337"/>
        <end position="351"/>
    </location>
</feature>
<dbReference type="InParanoid" id="A0A0G4ELN2"/>
<dbReference type="AlphaFoldDB" id="A0A0G4ELN2"/>
<dbReference type="PANTHER" id="PTHR11875">
    <property type="entry name" value="TESTIS-SPECIFIC Y-ENCODED PROTEIN"/>
    <property type="match status" value="1"/>
</dbReference>
<sequence length="369" mass="42437">MTDQQVQEVTNGMFNLALDKLSDSEKKTLNDLRDLHKQHDEIEKQYREEWNELKTKYQKLKDPIYRKRYSVLTKKDESTVPSDGTTQASQDDSQAPDSDKTQDKEETDVHIGTAGLPKFWLTALKNHRLLADMIETHDEPVLAYLEDIQSEWFDDKEQSSFRLIFKFSENPYFEPSTIVKSYILEQPDDGKDEVLSSTDCTELVWKPGKDVTKKTVTRKQKNKRTKATRKITEQVDVPSFFNFFKKHVIPSEQDLEKMEEEAVEELEVIVEADYQAGCIIREKIIPRAVLWYTGEEVDSDDEEDSDDEFDDDDLDDDDHGDDDEDDDEEDDADMPKSKGKGKGKHGHHGAPKGKEGKGGAGDQQECKTQ</sequence>
<feature type="region of interest" description="Disordered" evidence="3">
    <location>
        <begin position="75"/>
        <end position="109"/>
    </location>
</feature>
<feature type="compositionally biased region" description="Low complexity" evidence="3">
    <location>
        <begin position="87"/>
        <end position="96"/>
    </location>
</feature>
<evidence type="ECO:0000256" key="3">
    <source>
        <dbReference type="SAM" id="MobiDB-lite"/>
    </source>
</evidence>
<dbReference type="SUPFAM" id="SSF143113">
    <property type="entry name" value="NAP-like"/>
    <property type="match status" value="1"/>
</dbReference>
<dbReference type="Proteomes" id="UP000041254">
    <property type="component" value="Unassembled WGS sequence"/>
</dbReference>
<protein>
    <recommendedName>
        <fullName evidence="6">Nucleosome assembly protein</fullName>
    </recommendedName>
</protein>
<dbReference type="OrthoDB" id="27325at2759"/>
<evidence type="ECO:0000313" key="4">
    <source>
        <dbReference type="EMBL" id="CEL97877.1"/>
    </source>
</evidence>
<evidence type="ECO:0000313" key="5">
    <source>
        <dbReference type="Proteomes" id="UP000041254"/>
    </source>
</evidence>
<dbReference type="FunCoup" id="A0A0G4ELN2">
    <property type="interactions" value="277"/>
</dbReference>
<dbReference type="Gene3D" id="1.20.5.1500">
    <property type="match status" value="1"/>
</dbReference>
<accession>A0A0G4ELN2</accession>
<dbReference type="Gene3D" id="3.30.1120.90">
    <property type="entry name" value="Nucleosome assembly protein"/>
    <property type="match status" value="1"/>
</dbReference>
<evidence type="ECO:0008006" key="6">
    <source>
        <dbReference type="Google" id="ProtNLM"/>
    </source>
</evidence>
<evidence type="ECO:0000256" key="1">
    <source>
        <dbReference type="ARBA" id="ARBA00009947"/>
    </source>
</evidence>
<dbReference type="InterPro" id="IPR037231">
    <property type="entry name" value="NAP-like_sf"/>
</dbReference>
<dbReference type="STRING" id="1169540.A0A0G4ELN2"/>
<dbReference type="VEuPathDB" id="CryptoDB:Vbra_7752"/>
<dbReference type="InterPro" id="IPR002164">
    <property type="entry name" value="NAP_family"/>
</dbReference>
<evidence type="ECO:0000256" key="2">
    <source>
        <dbReference type="RuleBase" id="RU003876"/>
    </source>
</evidence>
<dbReference type="PhylomeDB" id="A0A0G4ELN2"/>
<name>A0A0G4ELN2_VITBC</name>
<comment type="similarity">
    <text evidence="1 2">Belongs to the nucleosome assembly protein (NAP) family.</text>
</comment>
<dbReference type="GO" id="GO:0005634">
    <property type="term" value="C:nucleus"/>
    <property type="evidence" value="ECO:0007669"/>
    <property type="project" value="InterPro"/>
</dbReference>
<dbReference type="Pfam" id="PF00956">
    <property type="entry name" value="NAP"/>
    <property type="match status" value="1"/>
</dbReference>
<dbReference type="GO" id="GO:0006334">
    <property type="term" value="P:nucleosome assembly"/>
    <property type="evidence" value="ECO:0007669"/>
    <property type="project" value="InterPro"/>
</dbReference>
<organism evidence="4 5">
    <name type="scientific">Vitrella brassicaformis (strain CCMP3155)</name>
    <dbReference type="NCBI Taxonomy" id="1169540"/>
    <lineage>
        <taxon>Eukaryota</taxon>
        <taxon>Sar</taxon>
        <taxon>Alveolata</taxon>
        <taxon>Colpodellida</taxon>
        <taxon>Vitrellaceae</taxon>
        <taxon>Vitrella</taxon>
    </lineage>
</organism>
<gene>
    <name evidence="4" type="ORF">Vbra_7752</name>
</gene>
<feature type="compositionally biased region" description="Acidic residues" evidence="3">
    <location>
        <begin position="296"/>
        <end position="332"/>
    </location>
</feature>